<dbReference type="PROSITE" id="PS50109">
    <property type="entry name" value="HIS_KIN"/>
    <property type="match status" value="1"/>
</dbReference>
<evidence type="ECO:0000256" key="3">
    <source>
        <dbReference type="ARBA" id="ARBA00022553"/>
    </source>
</evidence>
<dbReference type="InterPro" id="IPR004358">
    <property type="entry name" value="Sig_transdc_His_kin-like_C"/>
</dbReference>
<comment type="catalytic activity">
    <reaction evidence="1">
        <text>ATP + protein L-histidine = ADP + protein N-phospho-L-histidine.</text>
        <dbReference type="EC" id="2.7.13.3"/>
    </reaction>
</comment>
<evidence type="ECO:0000313" key="10">
    <source>
        <dbReference type="Proteomes" id="UP000005713"/>
    </source>
</evidence>
<keyword evidence="5 9" id="KW-0418">Kinase</keyword>
<organism evidence="9 10">
    <name type="scientific">Sagittula stellata (strain ATCC 700073 / DSM 11524 / E-37)</name>
    <dbReference type="NCBI Taxonomy" id="388399"/>
    <lineage>
        <taxon>Bacteria</taxon>
        <taxon>Pseudomonadati</taxon>
        <taxon>Pseudomonadota</taxon>
        <taxon>Alphaproteobacteria</taxon>
        <taxon>Rhodobacterales</taxon>
        <taxon>Roseobacteraceae</taxon>
        <taxon>Sagittula</taxon>
    </lineage>
</organism>
<dbReference type="RefSeq" id="WP_005857078.1">
    <property type="nucleotide sequence ID" value="NZ_AAYA01000003.1"/>
</dbReference>
<dbReference type="InterPro" id="IPR036097">
    <property type="entry name" value="HisK_dim/P_sf"/>
</dbReference>
<feature type="transmembrane region" description="Helical" evidence="7">
    <location>
        <begin position="180"/>
        <end position="200"/>
    </location>
</feature>
<dbReference type="InterPro" id="IPR005467">
    <property type="entry name" value="His_kinase_dom"/>
</dbReference>
<keyword evidence="4" id="KW-0808">Transferase</keyword>
<reference evidence="9 10" key="1">
    <citation type="submission" date="2006-06" db="EMBL/GenBank/DDBJ databases">
        <authorList>
            <person name="Moran M.A."/>
            <person name="Ferriera S."/>
            <person name="Johnson J."/>
            <person name="Kravitz S."/>
            <person name="Beeson K."/>
            <person name="Sutton G."/>
            <person name="Rogers Y.-H."/>
            <person name="Friedman R."/>
            <person name="Frazier M."/>
            <person name="Venter J.C."/>
        </authorList>
    </citation>
    <scope>NUCLEOTIDE SEQUENCE [LARGE SCALE GENOMIC DNA]</scope>
    <source>
        <strain evidence="9 10">E-37</strain>
    </source>
</reference>
<dbReference type="SUPFAM" id="SSF47384">
    <property type="entry name" value="Homodimeric domain of signal transducing histidine kinase"/>
    <property type="match status" value="1"/>
</dbReference>
<keyword evidence="3" id="KW-0597">Phosphoprotein</keyword>
<dbReference type="Gene3D" id="3.30.565.10">
    <property type="entry name" value="Histidine kinase-like ATPase, C-terminal domain"/>
    <property type="match status" value="1"/>
</dbReference>
<evidence type="ECO:0000256" key="5">
    <source>
        <dbReference type="ARBA" id="ARBA00022777"/>
    </source>
</evidence>
<dbReference type="PANTHER" id="PTHR43711">
    <property type="entry name" value="TWO-COMPONENT HISTIDINE KINASE"/>
    <property type="match status" value="1"/>
</dbReference>
<dbReference type="EC" id="2.7.13.3" evidence="2"/>
<dbReference type="PRINTS" id="PR00344">
    <property type="entry name" value="BCTRLSENSOR"/>
</dbReference>
<proteinExistence type="predicted"/>
<gene>
    <name evidence="9" type="ORF">SSE37_24234</name>
</gene>
<keyword evidence="7" id="KW-1133">Transmembrane helix</keyword>
<keyword evidence="7" id="KW-0812">Transmembrane</keyword>
<evidence type="ECO:0000313" key="9">
    <source>
        <dbReference type="EMBL" id="EBA09407.1"/>
    </source>
</evidence>
<dbReference type="Proteomes" id="UP000005713">
    <property type="component" value="Unassembled WGS sequence"/>
</dbReference>
<dbReference type="InterPro" id="IPR003594">
    <property type="entry name" value="HATPase_dom"/>
</dbReference>
<evidence type="ECO:0000256" key="4">
    <source>
        <dbReference type="ARBA" id="ARBA00022679"/>
    </source>
</evidence>
<evidence type="ECO:0000256" key="7">
    <source>
        <dbReference type="SAM" id="Phobius"/>
    </source>
</evidence>
<name>A3K0U2_SAGS3</name>
<dbReference type="InterPro" id="IPR050736">
    <property type="entry name" value="Sensor_HK_Regulatory"/>
</dbReference>
<dbReference type="InterPro" id="IPR003661">
    <property type="entry name" value="HisK_dim/P_dom"/>
</dbReference>
<evidence type="ECO:0000256" key="2">
    <source>
        <dbReference type="ARBA" id="ARBA00012438"/>
    </source>
</evidence>
<dbReference type="SMART" id="SM00387">
    <property type="entry name" value="HATPase_c"/>
    <property type="match status" value="1"/>
</dbReference>
<dbReference type="OrthoDB" id="9795133at2"/>
<dbReference type="InterPro" id="IPR036890">
    <property type="entry name" value="HATPase_C_sf"/>
</dbReference>
<dbReference type="CDD" id="cd00082">
    <property type="entry name" value="HisKA"/>
    <property type="match status" value="1"/>
</dbReference>
<keyword evidence="10" id="KW-1185">Reference proteome</keyword>
<protein>
    <recommendedName>
        <fullName evidence="2">histidine kinase</fullName>
        <ecNumber evidence="2">2.7.13.3</ecNumber>
    </recommendedName>
</protein>
<dbReference type="Pfam" id="PF02518">
    <property type="entry name" value="HATPase_c"/>
    <property type="match status" value="1"/>
</dbReference>
<dbReference type="SMART" id="SM00388">
    <property type="entry name" value="HisKA"/>
    <property type="match status" value="1"/>
</dbReference>
<evidence type="ECO:0000259" key="8">
    <source>
        <dbReference type="PROSITE" id="PS50109"/>
    </source>
</evidence>
<comment type="caution">
    <text evidence="9">The sequence shown here is derived from an EMBL/GenBank/DDBJ whole genome shotgun (WGS) entry which is preliminary data.</text>
</comment>
<sequence>MDKPTTGECQLLPWRQSYLLSGIALIALLGVSLWSGREASLIETRARDVVSATLRLERAIGYVGFIHNFKNYVLRSDETRYFTAAQDDMLRALAALDELETLIEENELDANLSDLHATLDTYTEMLERARSLAGQGLSARELDDRIRVPDDKAAKDILAFTEQVDREFEEQRTAFLRLRLQLLVSAAMFVIASFAIAQLYRSRERAEQQRLSTMLDTIGLHLGIVGPDGRFTFFNSAFGDLFSQFGLTISKGDTLDDVTRRIMPFITREELVTPTEAIEAGEPDIRDVTFMGGLVVRRALYNLGDGRHVILRRDVTEQHRREAEFNAERDRLIVDLKRSNVELDNFADIASHDLREPLRGIAINAGFLLRNELPEAARARVLRIVEMCEREQMLMDSLLEFARLGRTSEEQDVVTDPVAVVKQIEHDLMAADTERRAHIVLETDLPPVAMDYGRVRSLFMNLLANGLKYNEAEQPEVRLRFLGPAADGRYGRFRVADNGIGVAESDRDAVWVAFRRIQTGQDHGPGTGVGLTFVKRIVEGYGGEIDFDSTVGHGTVFTFTLPLWESLSDADTVEPAETNARRS</sequence>
<feature type="domain" description="Histidine kinase" evidence="8">
    <location>
        <begin position="349"/>
        <end position="565"/>
    </location>
</feature>
<dbReference type="eggNOG" id="COG4251">
    <property type="taxonomic scope" value="Bacteria"/>
</dbReference>
<evidence type="ECO:0000256" key="6">
    <source>
        <dbReference type="ARBA" id="ARBA00023012"/>
    </source>
</evidence>
<dbReference type="SUPFAM" id="SSF55874">
    <property type="entry name" value="ATPase domain of HSP90 chaperone/DNA topoisomerase II/histidine kinase"/>
    <property type="match status" value="1"/>
</dbReference>
<keyword evidence="6" id="KW-0902">Two-component regulatory system</keyword>
<dbReference type="GO" id="GO:0000155">
    <property type="term" value="F:phosphorelay sensor kinase activity"/>
    <property type="evidence" value="ECO:0007669"/>
    <property type="project" value="InterPro"/>
</dbReference>
<evidence type="ECO:0000256" key="1">
    <source>
        <dbReference type="ARBA" id="ARBA00000085"/>
    </source>
</evidence>
<dbReference type="Pfam" id="PF00512">
    <property type="entry name" value="HisKA"/>
    <property type="match status" value="1"/>
</dbReference>
<feature type="transmembrane region" description="Helical" evidence="7">
    <location>
        <begin position="18"/>
        <end position="36"/>
    </location>
</feature>
<dbReference type="PANTHER" id="PTHR43711:SF31">
    <property type="entry name" value="HISTIDINE KINASE"/>
    <property type="match status" value="1"/>
</dbReference>
<dbReference type="Gene3D" id="3.30.450.20">
    <property type="entry name" value="PAS domain"/>
    <property type="match status" value="1"/>
</dbReference>
<dbReference type="EMBL" id="AAYA01000003">
    <property type="protein sequence ID" value="EBA09407.1"/>
    <property type="molecule type" value="Genomic_DNA"/>
</dbReference>
<dbReference type="Gene3D" id="1.10.287.130">
    <property type="match status" value="1"/>
</dbReference>
<dbReference type="AlphaFoldDB" id="A3K0U2"/>
<accession>A3K0U2</accession>
<keyword evidence="7" id="KW-0472">Membrane</keyword>